<keyword evidence="2" id="KW-1185">Reference proteome</keyword>
<proteinExistence type="predicted"/>
<name>A0ABX2FXP6_9BURK</name>
<dbReference type="Proteomes" id="UP001516061">
    <property type="component" value="Unassembled WGS sequence"/>
</dbReference>
<evidence type="ECO:0000313" key="2">
    <source>
        <dbReference type="Proteomes" id="UP001516061"/>
    </source>
</evidence>
<dbReference type="Pfam" id="PF06074">
    <property type="entry name" value="Portal_Mu"/>
    <property type="match status" value="1"/>
</dbReference>
<dbReference type="RefSeq" id="WP_173803759.1">
    <property type="nucleotide sequence ID" value="NZ_JABSNM010000002.1"/>
</dbReference>
<reference evidence="1 2" key="1">
    <citation type="submission" date="2020-05" db="EMBL/GenBank/DDBJ databases">
        <title>Genomic Encyclopedia of Type Strains, Phase IV (KMG-V): Genome sequencing to study the core and pangenomes of soil and plant-associated prokaryotes.</title>
        <authorList>
            <person name="Whitman W."/>
        </authorList>
    </citation>
    <scope>NUCLEOTIDE SEQUENCE [LARGE SCALE GENOMIC DNA]</scope>
    <source>
        <strain evidence="1 2">C29</strain>
    </source>
</reference>
<dbReference type="InterPro" id="IPR009279">
    <property type="entry name" value="Portal_Mu"/>
</dbReference>
<sequence length="501" mass="54696">MPDLIATRRATLTGPDIATRVRALDFNALGLILPNPDPLLKELGQDVAVYRNLARDPHVGACIRRRKAAVKALEWGLDRGKARSRVARAVEDMLADLDMERLIGQALEAVLYGYQPMEITWRGGARAVAPTAVEAKPPEWFQFDPANNLRMRTWSSPTEGELLPERKFLLPRQDPTYANPYGFADLSLCYWPVIFKKGGMRFWLSFAEKFGGAWAIGKQPRTATQEERDALLMGLEEMLANGIGTIPDDGAVEIIEMAGKSASADLYERLVMHCRGEISIVLTGTNQTVEASANRASAQAGMDVARDLRAADAEIVAAAVNQLIRWMVEINWPGADAPVWSLWDQEEQDELQAQRDERNAKSGARFTVSYWQRAYGYQPGDIEERTAPPAGLADSATTPAAVAFAETALGAATQSNDDPATGLTDRLTGDATARRAWGSLIDQVRAVVERADSLAELQRALTEAYGGMDPDDLVRVMAAAVALAELRGMADVADEAQAERA</sequence>
<accession>A0ABX2FXP6</accession>
<comment type="caution">
    <text evidence="1">The sequence shown here is derived from an EMBL/GenBank/DDBJ whole genome shotgun (WGS) entry which is preliminary data.</text>
</comment>
<gene>
    <name evidence="1" type="ORF">HNQ01_000503</name>
</gene>
<protein>
    <submittedName>
        <fullName evidence="1">Phage gp29-like protein</fullName>
    </submittedName>
</protein>
<evidence type="ECO:0000313" key="1">
    <source>
        <dbReference type="EMBL" id="NRT54793.1"/>
    </source>
</evidence>
<organism evidence="1 2">
    <name type="scientific">Sphaerotilus uruguayifluvii</name>
    <dbReference type="NCBI Taxonomy" id="2735897"/>
    <lineage>
        <taxon>Bacteria</taxon>
        <taxon>Pseudomonadati</taxon>
        <taxon>Pseudomonadota</taxon>
        <taxon>Betaproteobacteria</taxon>
        <taxon>Burkholderiales</taxon>
        <taxon>Sphaerotilaceae</taxon>
        <taxon>Sphaerotilus</taxon>
    </lineage>
</organism>
<dbReference type="EMBL" id="JABSNM010000002">
    <property type="protein sequence ID" value="NRT54793.1"/>
    <property type="molecule type" value="Genomic_DNA"/>
</dbReference>